<reference evidence="3" key="6">
    <citation type="submission" date="2020-07" db="EMBL/GenBank/DDBJ databases">
        <title>Clinical and genomic characterization of carbapenemase-producing Enterobacterales causing secondary infections during the COVID-19 crisis at a New York City hospital.</title>
        <authorList>
            <person name="Gomez-Simmonds A."/>
            <person name="Annavajhala M.K."/>
            <person name="Uhlemann A.-C."/>
        </authorList>
    </citation>
    <scope>NUCLEOTIDE SEQUENCE</scope>
    <source>
        <strain evidence="3">NK1677</strain>
    </source>
</reference>
<reference evidence="4 14" key="7">
    <citation type="submission" date="2021-01" db="EMBL/GenBank/DDBJ databases">
        <title>Genome sequencing of apramycin resistant K. pneumoniae.</title>
        <authorList>
            <person name="Chen L."/>
            <person name="Kreiswirth B."/>
        </authorList>
    </citation>
    <scope>NUCLEOTIDE SEQUENCE [LARGE SCALE GENOMIC DNA]</scope>
    <source>
        <strain evidence="4 14">59493</strain>
    </source>
</reference>
<accession>A0A2V3K2X0</accession>
<evidence type="ECO:0000313" key="4">
    <source>
        <dbReference type="EMBL" id="QQZ73260.1"/>
    </source>
</evidence>
<dbReference type="Proteomes" id="UP000258905">
    <property type="component" value="Unassembled WGS sequence"/>
</dbReference>
<protein>
    <submittedName>
        <fullName evidence="7">MTH538 TIR-like domain (DUF1863)</fullName>
    </submittedName>
    <submittedName>
        <fullName evidence="3">TIR domain-containing protein</fullName>
    </submittedName>
</protein>
<dbReference type="Proteomes" id="UP000031820">
    <property type="component" value="Unassembled WGS sequence"/>
</dbReference>
<reference evidence="5 13" key="3">
    <citation type="submission" date="2018-10" db="EMBL/GenBank/DDBJ databases">
        <authorList>
            <person name="Vanduin D."/>
            <person name="Fouts D."/>
            <person name="Wright M."/>
            <person name="Sutton G."/>
            <person name="Nguyen K."/>
            <person name="Kreiswirth B."/>
            <person name="Chen L."/>
            <person name="Rojas L."/>
            <person name="Hujer A."/>
            <person name="Hujer K."/>
            <person name="Bonomo R."/>
            <person name="Adams M."/>
        </authorList>
    </citation>
    <scope>NUCLEOTIDE SEQUENCE [LARGE SCALE GENOMIC DNA]</scope>
    <source>
        <strain evidence="5 13">CRK0165</strain>
    </source>
</reference>
<dbReference type="EMBL" id="JRRF01000031">
    <property type="protein sequence ID" value="KII01516.1"/>
    <property type="molecule type" value="Genomic_DNA"/>
</dbReference>
<dbReference type="EMBL" id="UJHH01000030">
    <property type="protein sequence ID" value="SWF76851.1"/>
    <property type="molecule type" value="Genomic_DNA"/>
</dbReference>
<dbReference type="Proteomes" id="UP000616340">
    <property type="component" value="Unassembled WGS sequence"/>
</dbReference>
<evidence type="ECO:0000313" key="7">
    <source>
        <dbReference type="EMBL" id="SVN63631.1"/>
    </source>
</evidence>
<dbReference type="Proteomes" id="UP000283322">
    <property type="component" value="Unassembled WGS sequence"/>
</dbReference>
<feature type="domain" description="Thoeris protein ThsB TIR-like" evidence="1">
    <location>
        <begin position="9"/>
        <end position="105"/>
    </location>
</feature>
<name>A0A2V3K2X0_KLEPN</name>
<reference evidence="2 9" key="1">
    <citation type="submission" date="2014-10" db="EMBL/GenBank/DDBJ databases">
        <title>Plasmid movement, recombination, and chromosomal integration amongst multidrug resistant commensal Escherichia coli clones within a single commercial turkey flock.</title>
        <authorList>
            <person name="Lang K."/>
            <person name="Dorn K."/>
            <person name="Danzeisen J."/>
            <person name="Johnson T."/>
        </authorList>
    </citation>
    <scope>NUCLEOTIDE SEQUENCE [LARGE SCALE GENOMIC DNA]</scope>
    <source>
        <strain evidence="2 9">UMNturkey9</strain>
    </source>
</reference>
<dbReference type="EMBL" id="CP068602">
    <property type="protein sequence ID" value="QQZ73260.1"/>
    <property type="molecule type" value="Genomic_DNA"/>
</dbReference>
<accession>A0A0J2FZA0</accession>
<evidence type="ECO:0000313" key="10">
    <source>
        <dbReference type="Proteomes" id="UP000258905"/>
    </source>
</evidence>
<dbReference type="Proteomes" id="UP000259364">
    <property type="component" value="Unassembled WGS sequence"/>
</dbReference>
<dbReference type="SUPFAM" id="SSF52206">
    <property type="entry name" value="Hypothetical protein MTH538"/>
    <property type="match status" value="1"/>
</dbReference>
<evidence type="ECO:0000313" key="2">
    <source>
        <dbReference type="EMBL" id="KII01516.1"/>
    </source>
</evidence>
<evidence type="ECO:0000313" key="11">
    <source>
        <dbReference type="Proteomes" id="UP000259364"/>
    </source>
</evidence>
<dbReference type="EMBL" id="JACXTN010000001">
    <property type="protein sequence ID" value="MBD3709007.1"/>
    <property type="molecule type" value="Genomic_DNA"/>
</dbReference>
<reference evidence="6" key="4">
    <citation type="submission" date="2018-10" db="EMBL/GenBank/DDBJ databases">
        <authorList>
            <person name="Fan Y."/>
            <person name="Timp W."/>
            <person name="Bergman Y."/>
            <person name="Tamma P."/>
            <person name="Simner P."/>
        </authorList>
    </citation>
    <scope>NUCLEOTIDE SEQUENCE</scope>
    <source>
        <strain evidence="6">KLPN_104</strain>
    </source>
</reference>
<dbReference type="EMBL" id="UIUC01000005">
    <property type="protein sequence ID" value="SVN63631.1"/>
    <property type="molecule type" value="Genomic_DNA"/>
</dbReference>
<dbReference type="InterPro" id="IPR015032">
    <property type="entry name" value="ThsB__TIR-like_domain"/>
</dbReference>
<evidence type="ECO:0000313" key="14">
    <source>
        <dbReference type="Proteomes" id="UP000595568"/>
    </source>
</evidence>
<dbReference type="Proteomes" id="UP000275975">
    <property type="component" value="Unassembled WGS sequence"/>
</dbReference>
<gene>
    <name evidence="5" type="ORF">BL124_00011655</name>
    <name evidence="6" type="ORF">EAO17_04235</name>
    <name evidence="3" type="ORF">IE996_03100</name>
    <name evidence="4" type="ORF">JMZ77_08815</name>
    <name evidence="2" type="ORF">LS45_25970</name>
    <name evidence="7" type="ORF">SAMEA3649591_01726</name>
    <name evidence="8" type="ORF">SAMEA3720909_04786</name>
</gene>
<dbReference type="RefSeq" id="WP_000208713.1">
    <property type="nucleotide sequence ID" value="NZ_AP024750.1"/>
</dbReference>
<dbReference type="Gene3D" id="3.40.50.9200">
    <property type="entry name" value="Hypothetical protein MTH538"/>
    <property type="match status" value="1"/>
</dbReference>
<dbReference type="EMBL" id="MPYG04000085">
    <property type="protein sequence ID" value="ROG98078.1"/>
    <property type="molecule type" value="Genomic_DNA"/>
</dbReference>
<dbReference type="KEGG" id="kpnu:LI86_08920"/>
<dbReference type="KEGG" id="kpne:KU54_008960"/>
<evidence type="ECO:0000313" key="9">
    <source>
        <dbReference type="Proteomes" id="UP000031820"/>
    </source>
</evidence>
<evidence type="ECO:0000259" key="1">
    <source>
        <dbReference type="Pfam" id="PF08937"/>
    </source>
</evidence>
<sequence length="139" mass="15890">MTTKNYTAFVSHSWDYDKQLKNLKSLIEKNSTITIDYSEVTVDNRINSEQRDYIRGVLKKRIISSDVFLVMAGMYTSYSDWMKWEIETAKKNNIPVIAVKPRGAERIPVIIQENADVIVGWNSNSIVNNIISAIENSSV</sequence>
<dbReference type="InterPro" id="IPR036490">
    <property type="entry name" value="ThsB_TIR-like_sf"/>
</dbReference>
<reference evidence="6 12" key="5">
    <citation type="journal article" date="2019" name="Antimicrob. Agents Chemother.">
        <title>Applying Rapid Whole Genome Sequencing to Predict Phenotypic Antimicrobial Susceptibility Testing Results Among Carbapenem-Resistant Klebsiella pneumoniae Clinical Isolates.</title>
        <authorList>
            <person name="Tamma P.D."/>
            <person name="Fan Y."/>
            <person name="Bergman Y."/>
            <person name="Pertea G."/>
            <person name="Kazmi A."/>
            <person name="Lewis S."/>
            <person name="Carroll K.C."/>
            <person name="Schatz M.C."/>
            <person name="Timp W."/>
            <person name="Simner P.J."/>
        </authorList>
    </citation>
    <scope>NUCLEOTIDE SEQUENCE [LARGE SCALE GENOMIC DNA]</scope>
    <source>
        <strain evidence="6 12">KLPN_104</strain>
    </source>
</reference>
<organism evidence="3 15">
    <name type="scientific">Klebsiella pneumoniae</name>
    <dbReference type="NCBI Taxonomy" id="573"/>
    <lineage>
        <taxon>Bacteria</taxon>
        <taxon>Pseudomonadati</taxon>
        <taxon>Pseudomonadota</taxon>
        <taxon>Gammaproteobacteria</taxon>
        <taxon>Enterobacterales</taxon>
        <taxon>Enterobacteriaceae</taxon>
        <taxon>Klebsiella/Raoultella group</taxon>
        <taxon>Klebsiella</taxon>
        <taxon>Klebsiella pneumoniae complex</taxon>
    </lineage>
</organism>
<proteinExistence type="predicted"/>
<evidence type="ECO:0000313" key="13">
    <source>
        <dbReference type="Proteomes" id="UP000283322"/>
    </source>
</evidence>
<dbReference type="Proteomes" id="UP000595568">
    <property type="component" value="Chromosome"/>
</dbReference>
<dbReference type="AlphaFoldDB" id="A0A2V3K2X0"/>
<reference evidence="10 11" key="2">
    <citation type="submission" date="2018-08" db="EMBL/GenBank/DDBJ databases">
        <authorList>
            <consortium name="Pathogen Informatics"/>
        </authorList>
    </citation>
    <scope>NUCLEOTIDE SEQUENCE [LARGE SCALE GENOMIC DNA]</scope>
    <source>
        <strain evidence="7 10">EuSCAPE_GR003</strain>
        <strain evidence="8 11">EuSCAPE_UK014</strain>
    </source>
</reference>
<evidence type="ECO:0000313" key="15">
    <source>
        <dbReference type="Proteomes" id="UP000616340"/>
    </source>
</evidence>
<evidence type="ECO:0000313" key="3">
    <source>
        <dbReference type="EMBL" id="MBD3709007.1"/>
    </source>
</evidence>
<evidence type="ECO:0000313" key="5">
    <source>
        <dbReference type="EMBL" id="ROG98078.1"/>
    </source>
</evidence>
<dbReference type="Pfam" id="PF08937">
    <property type="entry name" value="ThsB_TIR"/>
    <property type="match status" value="1"/>
</dbReference>
<evidence type="ECO:0000313" key="6">
    <source>
        <dbReference type="EMBL" id="RRF05476.1"/>
    </source>
</evidence>
<evidence type="ECO:0000313" key="12">
    <source>
        <dbReference type="Proteomes" id="UP000275975"/>
    </source>
</evidence>
<dbReference type="EMBL" id="RDAM01000001">
    <property type="protein sequence ID" value="RRF05476.1"/>
    <property type="molecule type" value="Genomic_DNA"/>
</dbReference>
<evidence type="ECO:0000313" key="8">
    <source>
        <dbReference type="EMBL" id="SWF76851.1"/>
    </source>
</evidence>